<keyword evidence="6" id="KW-1185">Reference proteome</keyword>
<accession>A0A246J4P4</accession>
<dbReference type="PROSITE" id="PS52050">
    <property type="entry name" value="WYL"/>
    <property type="match status" value="1"/>
</dbReference>
<protein>
    <submittedName>
        <fullName evidence="5">DNA-binding transcriptional regulator</fullName>
    </submittedName>
</protein>
<feature type="domain" description="HTH deoR-type" evidence="4">
    <location>
        <begin position="2"/>
        <end position="57"/>
    </location>
</feature>
<sequence>MRASRLLTLQMLLQSRGTMSATALAQALEVSVRTVHRDVEDLSAAGVPVYAERGRNGGFSLLAGWKTTLTGLTPEESQAVLLGGLSGPAEQLGLGPQVRQSQLKLLAALPADLRAQAQQVSARLHLDPVDWYRDADAVPALGTVAQGVWQGRVLVLEYESWRARSMHVVAPLGLVIKAGVWYLVGLLRGKASTLRVSKILAASLTERLVERPAGFDLATYWRESQARFERSLRVQEVVVLATPQGLAALSDLGRAVADAVAAARPARRADGRARLRIPAEATAQAARQLMPLAPEVEVLEPAALREAIIAMIEQAAARYR</sequence>
<dbReference type="InterPro" id="IPR026881">
    <property type="entry name" value="WYL_dom"/>
</dbReference>
<dbReference type="InterPro" id="IPR013196">
    <property type="entry name" value="HTH_11"/>
</dbReference>
<evidence type="ECO:0000259" key="4">
    <source>
        <dbReference type="PROSITE" id="PS51000"/>
    </source>
</evidence>
<dbReference type="Pfam" id="PF13280">
    <property type="entry name" value="WYL"/>
    <property type="match status" value="1"/>
</dbReference>
<reference evidence="5 6" key="1">
    <citation type="journal article" date="2008" name="Int. J. Syst. Evol. Microbiol.">
        <title>Description of Roseateles aquatilis sp. nov. and Roseateles terrae sp. nov., in the class Betaproteobacteria, and emended description of the genus Roseateles.</title>
        <authorList>
            <person name="Gomila M."/>
            <person name="Bowien B."/>
            <person name="Falsen E."/>
            <person name="Moore E.R."/>
            <person name="Lalucat J."/>
        </authorList>
    </citation>
    <scope>NUCLEOTIDE SEQUENCE [LARGE SCALE GENOMIC DNA]</scope>
    <source>
        <strain evidence="5 6">CCUG 48205</strain>
    </source>
</reference>
<evidence type="ECO:0000313" key="6">
    <source>
        <dbReference type="Proteomes" id="UP000197468"/>
    </source>
</evidence>
<dbReference type="Pfam" id="PF25583">
    <property type="entry name" value="WCX"/>
    <property type="match status" value="1"/>
</dbReference>
<keyword evidence="2 5" id="KW-0238">DNA-binding</keyword>
<dbReference type="Proteomes" id="UP000197468">
    <property type="component" value="Unassembled WGS sequence"/>
</dbReference>
<evidence type="ECO:0000256" key="3">
    <source>
        <dbReference type="ARBA" id="ARBA00023163"/>
    </source>
</evidence>
<dbReference type="InterPro" id="IPR057727">
    <property type="entry name" value="WCX_dom"/>
</dbReference>
<gene>
    <name evidence="5" type="ORF">CDN99_18420</name>
</gene>
<dbReference type="GO" id="GO:0003700">
    <property type="term" value="F:DNA-binding transcription factor activity"/>
    <property type="evidence" value="ECO:0007669"/>
    <property type="project" value="InterPro"/>
</dbReference>
<dbReference type="Gene3D" id="1.10.10.10">
    <property type="entry name" value="Winged helix-like DNA-binding domain superfamily/Winged helix DNA-binding domain"/>
    <property type="match status" value="1"/>
</dbReference>
<organism evidence="5 6">
    <name type="scientific">Roseateles aquatilis</name>
    <dbReference type="NCBI Taxonomy" id="431061"/>
    <lineage>
        <taxon>Bacteria</taxon>
        <taxon>Pseudomonadati</taxon>
        <taxon>Pseudomonadota</taxon>
        <taxon>Betaproteobacteria</taxon>
        <taxon>Burkholderiales</taxon>
        <taxon>Sphaerotilaceae</taxon>
        <taxon>Roseateles</taxon>
    </lineage>
</organism>
<dbReference type="PANTHER" id="PTHR34580">
    <property type="match status" value="1"/>
</dbReference>
<comment type="caution">
    <text evidence="5">The sequence shown here is derived from an EMBL/GenBank/DDBJ whole genome shotgun (WGS) entry which is preliminary data.</text>
</comment>
<evidence type="ECO:0000256" key="1">
    <source>
        <dbReference type="ARBA" id="ARBA00023015"/>
    </source>
</evidence>
<dbReference type="RefSeq" id="WP_088386352.1">
    <property type="nucleotide sequence ID" value="NZ_NIOF01000009.1"/>
</dbReference>
<dbReference type="InterPro" id="IPR036388">
    <property type="entry name" value="WH-like_DNA-bd_sf"/>
</dbReference>
<dbReference type="PANTHER" id="PTHR34580:SF1">
    <property type="entry name" value="PROTEIN PAFC"/>
    <property type="match status" value="1"/>
</dbReference>
<name>A0A246J4P4_9BURK</name>
<keyword evidence="1" id="KW-0805">Transcription regulation</keyword>
<dbReference type="EMBL" id="NIOF01000009">
    <property type="protein sequence ID" value="OWQ87570.1"/>
    <property type="molecule type" value="Genomic_DNA"/>
</dbReference>
<dbReference type="OrthoDB" id="9807255at2"/>
<dbReference type="AlphaFoldDB" id="A0A246J4P4"/>
<keyword evidence="3" id="KW-0804">Transcription</keyword>
<dbReference type="GO" id="GO:0003677">
    <property type="term" value="F:DNA binding"/>
    <property type="evidence" value="ECO:0007669"/>
    <property type="project" value="UniProtKB-KW"/>
</dbReference>
<dbReference type="InterPro" id="IPR051534">
    <property type="entry name" value="CBASS_pafABC_assoc_protein"/>
</dbReference>
<dbReference type="SUPFAM" id="SSF46785">
    <property type="entry name" value="Winged helix' DNA-binding domain"/>
    <property type="match status" value="1"/>
</dbReference>
<dbReference type="InterPro" id="IPR036390">
    <property type="entry name" value="WH_DNA-bd_sf"/>
</dbReference>
<dbReference type="PROSITE" id="PS00894">
    <property type="entry name" value="HTH_DEOR_1"/>
    <property type="match status" value="1"/>
</dbReference>
<dbReference type="InterPro" id="IPR001034">
    <property type="entry name" value="DeoR_HTH"/>
</dbReference>
<dbReference type="PROSITE" id="PS51000">
    <property type="entry name" value="HTH_DEOR_2"/>
    <property type="match status" value="1"/>
</dbReference>
<proteinExistence type="predicted"/>
<evidence type="ECO:0000313" key="5">
    <source>
        <dbReference type="EMBL" id="OWQ87570.1"/>
    </source>
</evidence>
<dbReference type="Pfam" id="PF08279">
    <property type="entry name" value="HTH_11"/>
    <property type="match status" value="1"/>
</dbReference>
<dbReference type="InterPro" id="IPR018356">
    <property type="entry name" value="Tscrpt_reg_HTH_DeoR_CS"/>
</dbReference>
<evidence type="ECO:0000256" key="2">
    <source>
        <dbReference type="ARBA" id="ARBA00023125"/>
    </source>
</evidence>